<proteinExistence type="predicted"/>
<dbReference type="Proteomes" id="UP000316196">
    <property type="component" value="Unassembled WGS sequence"/>
</dbReference>
<dbReference type="EC" id="3.1.2.4" evidence="2"/>
<evidence type="ECO:0000256" key="3">
    <source>
        <dbReference type="ARBA" id="ARBA00022801"/>
    </source>
</evidence>
<dbReference type="Gene3D" id="3.90.226.10">
    <property type="entry name" value="2-enoyl-CoA Hydratase, Chain A, domain 1"/>
    <property type="match status" value="1"/>
</dbReference>
<protein>
    <recommendedName>
        <fullName evidence="2">3-hydroxyisobutyryl-CoA hydrolase</fullName>
        <ecNumber evidence="2">3.1.2.4</ecNumber>
    </recommendedName>
</protein>
<keyword evidence="6" id="KW-1185">Reference proteome</keyword>
<comment type="catalytic activity">
    <reaction evidence="1">
        <text>3-hydroxy-2-methylpropanoyl-CoA + H2O = 3-hydroxy-2-methylpropanoate + CoA + H(+)</text>
        <dbReference type="Rhea" id="RHEA:20888"/>
        <dbReference type="ChEBI" id="CHEBI:11805"/>
        <dbReference type="ChEBI" id="CHEBI:15377"/>
        <dbReference type="ChEBI" id="CHEBI:15378"/>
        <dbReference type="ChEBI" id="CHEBI:57287"/>
        <dbReference type="ChEBI" id="CHEBI:57340"/>
        <dbReference type="EC" id="3.1.2.4"/>
    </reaction>
</comment>
<dbReference type="NCBIfam" id="NF004127">
    <property type="entry name" value="PRK05617.1"/>
    <property type="match status" value="1"/>
</dbReference>
<dbReference type="PANTHER" id="PTHR43176">
    <property type="entry name" value="3-HYDROXYISOBUTYRYL-COA HYDROLASE-RELATED"/>
    <property type="match status" value="1"/>
</dbReference>
<dbReference type="InterPro" id="IPR032259">
    <property type="entry name" value="HIBYL-CoA-H"/>
</dbReference>
<accession>A0A542ZSX3</accession>
<evidence type="ECO:0000259" key="4">
    <source>
        <dbReference type="Pfam" id="PF16113"/>
    </source>
</evidence>
<dbReference type="EMBL" id="VFOR01000001">
    <property type="protein sequence ID" value="TQL63350.1"/>
    <property type="molecule type" value="Genomic_DNA"/>
</dbReference>
<feature type="domain" description="Enoyl-CoA hydratase/isomerase" evidence="4">
    <location>
        <begin position="14"/>
        <end position="326"/>
    </location>
</feature>
<organism evidence="5 6">
    <name type="scientific">Propioniferax innocua</name>
    <dbReference type="NCBI Taxonomy" id="1753"/>
    <lineage>
        <taxon>Bacteria</taxon>
        <taxon>Bacillati</taxon>
        <taxon>Actinomycetota</taxon>
        <taxon>Actinomycetes</taxon>
        <taxon>Propionibacteriales</taxon>
        <taxon>Propionibacteriaceae</taxon>
        <taxon>Propioniferax</taxon>
    </lineage>
</organism>
<dbReference type="SUPFAM" id="SSF52096">
    <property type="entry name" value="ClpP/crotonase"/>
    <property type="match status" value="1"/>
</dbReference>
<dbReference type="GO" id="GO:0005829">
    <property type="term" value="C:cytosol"/>
    <property type="evidence" value="ECO:0007669"/>
    <property type="project" value="TreeGrafter"/>
</dbReference>
<dbReference type="Pfam" id="PF16113">
    <property type="entry name" value="ECH_2"/>
    <property type="match status" value="1"/>
</dbReference>
<keyword evidence="3" id="KW-0378">Hydrolase</keyword>
<dbReference type="RefSeq" id="WP_142093082.1">
    <property type="nucleotide sequence ID" value="NZ_BAAAMD010000002.1"/>
</dbReference>
<dbReference type="PANTHER" id="PTHR43176:SF3">
    <property type="entry name" value="3-HYDROXYISOBUTYRYL-COA HYDROLASE, MITOCHONDRIAL"/>
    <property type="match status" value="1"/>
</dbReference>
<dbReference type="InterPro" id="IPR029045">
    <property type="entry name" value="ClpP/crotonase-like_dom_sf"/>
</dbReference>
<evidence type="ECO:0000256" key="2">
    <source>
        <dbReference type="ARBA" id="ARBA00011915"/>
    </source>
</evidence>
<gene>
    <name evidence="5" type="ORF">FB460_1156</name>
</gene>
<reference evidence="5 6" key="1">
    <citation type="submission" date="2019-06" db="EMBL/GenBank/DDBJ databases">
        <title>Sequencing the genomes of 1000 actinobacteria strains.</title>
        <authorList>
            <person name="Klenk H.-P."/>
        </authorList>
    </citation>
    <scope>NUCLEOTIDE SEQUENCE [LARGE SCALE GENOMIC DNA]</scope>
    <source>
        <strain evidence="5 6">DSM 8251</strain>
    </source>
</reference>
<dbReference type="CDD" id="cd06558">
    <property type="entry name" value="crotonase-like"/>
    <property type="match status" value="1"/>
</dbReference>
<evidence type="ECO:0000256" key="1">
    <source>
        <dbReference type="ARBA" id="ARBA00001709"/>
    </source>
</evidence>
<sequence>MEDEVLFDIRGQLGVISLNRPRAINALTAPMCGAITRQLDAWRDDDAVAAIVITSTSDRGLCAGGDVKAVRQGVIGGDPHALDFFTLEFGMDETLATYPKRVVALMDGIVMGGGLGISAHADLRVVTPRSKMAMPETGIGYFPDVGMMHPLSRAGNLGRHMALSGMSFGAGDALAAGIADVVVEDTRAVLDALETDPMLASDRLPGVLDAEPVVHGAEWLSAYEAEDPAAVVRALRQHGSDDAQAVADTIVQRSPYAAAVTWAAMDRAESLTLAQVFAQDLHLASTVVRQHDFLEGVRCRLVDKGESPQWNPDGWTGVDLDEVQHLVDSAPQG</sequence>
<dbReference type="GO" id="GO:0003860">
    <property type="term" value="F:3-hydroxyisobutyryl-CoA hydrolase activity"/>
    <property type="evidence" value="ECO:0007669"/>
    <property type="project" value="UniProtKB-EC"/>
</dbReference>
<dbReference type="OrthoDB" id="9790967at2"/>
<evidence type="ECO:0000313" key="5">
    <source>
        <dbReference type="EMBL" id="TQL63350.1"/>
    </source>
</evidence>
<dbReference type="InterPro" id="IPR045004">
    <property type="entry name" value="ECH_dom"/>
</dbReference>
<name>A0A542ZSX3_9ACTN</name>
<dbReference type="GO" id="GO:0006574">
    <property type="term" value="P:L-valine catabolic process"/>
    <property type="evidence" value="ECO:0007669"/>
    <property type="project" value="TreeGrafter"/>
</dbReference>
<dbReference type="AlphaFoldDB" id="A0A542ZSX3"/>
<evidence type="ECO:0000313" key="6">
    <source>
        <dbReference type="Proteomes" id="UP000316196"/>
    </source>
</evidence>
<comment type="caution">
    <text evidence="5">The sequence shown here is derived from an EMBL/GenBank/DDBJ whole genome shotgun (WGS) entry which is preliminary data.</text>
</comment>